<gene>
    <name evidence="2" type="ORF">MMF98_12550</name>
</gene>
<comment type="caution">
    <text evidence="2">The sequence shown here is derived from an EMBL/GenBank/DDBJ whole genome shotgun (WGS) entry which is preliminary data.</text>
</comment>
<dbReference type="Pfam" id="PF03401">
    <property type="entry name" value="TctC"/>
    <property type="match status" value="1"/>
</dbReference>
<proteinExistence type="inferred from homology"/>
<evidence type="ECO:0000256" key="1">
    <source>
        <dbReference type="ARBA" id="ARBA00006987"/>
    </source>
</evidence>
<dbReference type="EMBL" id="JALGBI010000001">
    <property type="protein sequence ID" value="MCJ0764038.1"/>
    <property type="molecule type" value="Genomic_DNA"/>
</dbReference>
<evidence type="ECO:0000313" key="3">
    <source>
        <dbReference type="Proteomes" id="UP001139447"/>
    </source>
</evidence>
<accession>A0A9X1VVJ9</accession>
<dbReference type="CDD" id="cd07012">
    <property type="entry name" value="PBP2_Bug_TTT"/>
    <property type="match status" value="1"/>
</dbReference>
<keyword evidence="3" id="KW-1185">Reference proteome</keyword>
<dbReference type="AlphaFoldDB" id="A0A9X1VVJ9"/>
<comment type="similarity">
    <text evidence="1">Belongs to the UPF0065 (bug) family.</text>
</comment>
<dbReference type="Gene3D" id="3.40.190.150">
    <property type="entry name" value="Bordetella uptake gene, domain 1"/>
    <property type="match status" value="1"/>
</dbReference>
<dbReference type="PANTHER" id="PTHR42928">
    <property type="entry name" value="TRICARBOXYLATE-BINDING PROTEIN"/>
    <property type="match status" value="1"/>
</dbReference>
<evidence type="ECO:0000313" key="2">
    <source>
        <dbReference type="EMBL" id="MCJ0764038.1"/>
    </source>
</evidence>
<dbReference type="InterPro" id="IPR005064">
    <property type="entry name" value="BUG"/>
</dbReference>
<name>A0A9X1VVJ9_9BURK</name>
<organism evidence="2 3">
    <name type="scientific">Variovorax terrae</name>
    <dbReference type="NCBI Taxonomy" id="2923278"/>
    <lineage>
        <taxon>Bacteria</taxon>
        <taxon>Pseudomonadati</taxon>
        <taxon>Pseudomonadota</taxon>
        <taxon>Betaproteobacteria</taxon>
        <taxon>Burkholderiales</taxon>
        <taxon>Comamonadaceae</taxon>
        <taxon>Variovorax</taxon>
    </lineage>
</organism>
<dbReference type="InterPro" id="IPR042100">
    <property type="entry name" value="Bug_dom1"/>
</dbReference>
<dbReference type="Gene3D" id="3.40.190.10">
    <property type="entry name" value="Periplasmic binding protein-like II"/>
    <property type="match status" value="1"/>
</dbReference>
<dbReference type="PIRSF" id="PIRSF017082">
    <property type="entry name" value="YflP"/>
    <property type="match status" value="1"/>
</dbReference>
<sequence>MTLAALAFSGLAAAQAYPNRNVTLLVPFAAGSSTDIMTRLIAKGLNERLKTAYFIVDNKPGANGTIASEVVAKAKPDGYTILVGTGTTHTQVPWMMKSLPYDPVKDFEPVAGIGGVPLAVMVANNSPIRSMDDLRKTVSASPGKYAYGTAFGMATVCGENIRRGFSIDLVQVPYKSSPQAITDLIGGRTVMMCSDFNTAMGPIRNGQVRAIAVTTNKRNAQLPDVPALIESIPGFPEMRSWVGAFAPKGTPPEVIQVLAPAILAITESPDFLKTLVPNGFERLPLSGAQLTAFVQSELVKWEKLIEQAGIQRE</sequence>
<reference evidence="2" key="1">
    <citation type="submission" date="2022-03" db="EMBL/GenBank/DDBJ databases">
        <authorList>
            <person name="Woo C.Y."/>
        </authorList>
    </citation>
    <scope>NUCLEOTIDE SEQUENCE</scope>
    <source>
        <strain evidence="2">CYS-02</strain>
    </source>
</reference>
<dbReference type="Proteomes" id="UP001139447">
    <property type="component" value="Unassembled WGS sequence"/>
</dbReference>
<protein>
    <submittedName>
        <fullName evidence="2">Tripartite tricarboxylate transporter substrate binding protein</fullName>
    </submittedName>
</protein>
<dbReference type="SUPFAM" id="SSF53850">
    <property type="entry name" value="Periplasmic binding protein-like II"/>
    <property type="match status" value="1"/>
</dbReference>
<dbReference type="RefSeq" id="WP_243306608.1">
    <property type="nucleotide sequence ID" value="NZ_JALGBI010000001.1"/>
</dbReference>
<dbReference type="PANTHER" id="PTHR42928:SF5">
    <property type="entry name" value="BLR1237 PROTEIN"/>
    <property type="match status" value="1"/>
</dbReference>